<feature type="non-terminal residue" evidence="1">
    <location>
        <position position="121"/>
    </location>
</feature>
<evidence type="ECO:0000313" key="1">
    <source>
        <dbReference type="EMBL" id="ORY35208.1"/>
    </source>
</evidence>
<dbReference type="EMBL" id="MCGO01000060">
    <property type="protein sequence ID" value="ORY35208.1"/>
    <property type="molecule type" value="Genomic_DNA"/>
</dbReference>
<proteinExistence type="predicted"/>
<dbReference type="Proteomes" id="UP000193642">
    <property type="component" value="Unassembled WGS sequence"/>
</dbReference>
<accession>A0A1Y2BKB2</accession>
<name>A0A1Y2BKB2_9FUNG</name>
<reference evidence="1 2" key="1">
    <citation type="submission" date="2016-07" db="EMBL/GenBank/DDBJ databases">
        <title>Pervasive Adenine N6-methylation of Active Genes in Fungi.</title>
        <authorList>
            <consortium name="DOE Joint Genome Institute"/>
            <person name="Mondo S.J."/>
            <person name="Dannebaum R.O."/>
            <person name="Kuo R.C."/>
            <person name="Labutti K."/>
            <person name="Haridas S."/>
            <person name="Kuo A."/>
            <person name="Salamov A."/>
            <person name="Ahrendt S.R."/>
            <person name="Lipzen A."/>
            <person name="Sullivan W."/>
            <person name="Andreopoulos W.B."/>
            <person name="Clum A."/>
            <person name="Lindquist E."/>
            <person name="Daum C."/>
            <person name="Ramamoorthy G.K."/>
            <person name="Gryganskyi A."/>
            <person name="Culley D."/>
            <person name="Magnuson J.K."/>
            <person name="James T.Y."/>
            <person name="O'Malley M.A."/>
            <person name="Stajich J.E."/>
            <person name="Spatafora J.W."/>
            <person name="Visel A."/>
            <person name="Grigoriev I.V."/>
        </authorList>
    </citation>
    <scope>NUCLEOTIDE SEQUENCE [LARGE SCALE GENOMIC DNA]</scope>
    <source>
        <strain evidence="1 2">JEL800</strain>
    </source>
</reference>
<keyword evidence="2" id="KW-1185">Reference proteome</keyword>
<organism evidence="1 2">
    <name type="scientific">Rhizoclosmatium globosum</name>
    <dbReference type="NCBI Taxonomy" id="329046"/>
    <lineage>
        <taxon>Eukaryota</taxon>
        <taxon>Fungi</taxon>
        <taxon>Fungi incertae sedis</taxon>
        <taxon>Chytridiomycota</taxon>
        <taxon>Chytridiomycota incertae sedis</taxon>
        <taxon>Chytridiomycetes</taxon>
        <taxon>Chytridiales</taxon>
        <taxon>Chytriomycetaceae</taxon>
        <taxon>Rhizoclosmatium</taxon>
    </lineage>
</organism>
<dbReference type="AlphaFoldDB" id="A0A1Y2BKB2"/>
<evidence type="ECO:0000313" key="2">
    <source>
        <dbReference type="Proteomes" id="UP000193642"/>
    </source>
</evidence>
<comment type="caution">
    <text evidence="1">The sequence shown here is derived from an EMBL/GenBank/DDBJ whole genome shotgun (WGS) entry which is preliminary data.</text>
</comment>
<sequence length="121" mass="13867">MEQPRSTQSTTKIPQWTILTDSEKHILSLEKKLEKVQASTSSSTQLTPSYWIEVEGRNQQNGESWLEYETIESDDEPQVVQSESTALLSGQAQQRAEYVAYATKCWSFFSCCFGQPEYKED</sequence>
<gene>
    <name evidence="1" type="ORF">BCR33DRAFT_722551</name>
</gene>
<protein>
    <submittedName>
        <fullName evidence="1">Uncharacterized protein</fullName>
    </submittedName>
</protein>